<organism evidence="1 2">
    <name type="scientific">Panagrolaimus sp. ES5</name>
    <dbReference type="NCBI Taxonomy" id="591445"/>
    <lineage>
        <taxon>Eukaryota</taxon>
        <taxon>Metazoa</taxon>
        <taxon>Ecdysozoa</taxon>
        <taxon>Nematoda</taxon>
        <taxon>Chromadorea</taxon>
        <taxon>Rhabditida</taxon>
        <taxon>Tylenchina</taxon>
        <taxon>Panagrolaimomorpha</taxon>
        <taxon>Panagrolaimoidea</taxon>
        <taxon>Panagrolaimidae</taxon>
        <taxon>Panagrolaimus</taxon>
    </lineage>
</organism>
<protein>
    <submittedName>
        <fullName evidence="2">C2 domain-containing protein</fullName>
    </submittedName>
</protein>
<evidence type="ECO:0000313" key="2">
    <source>
        <dbReference type="WBParaSite" id="ES5_v2.g21411.t1"/>
    </source>
</evidence>
<sequence>MITCNPVFRVFTVCFPRKQQREYEWPSPREKKALAEVSIPQLVPSSSATFHVQPIVEINETPTPFYGRIRFRLDYDFTAKKLSVTIVECKDLPAMDRNGMSDPYIKLCVLPERKPKYETKIKRNNLNPVYNETFQFNIAFNELQRKTLQLVVFDFDRLSKDDRIGQLAIPLETVDFGVLVDEWKDLDPPVEDESRLGDICFSTRYRPATGTLTITIMEARNLKKMDVGGSSVPPDHMQRVHLIVSVWDYDKMSKNDYIGEVVLGSTHMNMQSISLASQEQWQEMMLTRRPVVRWHTLQSREKD</sequence>
<name>A0AC34FVN1_9BILA</name>
<proteinExistence type="predicted"/>
<accession>A0AC34FVN1</accession>
<dbReference type="WBParaSite" id="ES5_v2.g21411.t1">
    <property type="protein sequence ID" value="ES5_v2.g21411.t1"/>
    <property type="gene ID" value="ES5_v2.g21411"/>
</dbReference>
<evidence type="ECO:0000313" key="1">
    <source>
        <dbReference type="Proteomes" id="UP000887579"/>
    </source>
</evidence>
<dbReference type="Proteomes" id="UP000887579">
    <property type="component" value="Unplaced"/>
</dbReference>
<reference evidence="2" key="1">
    <citation type="submission" date="2022-11" db="UniProtKB">
        <authorList>
            <consortium name="WormBaseParasite"/>
        </authorList>
    </citation>
    <scope>IDENTIFICATION</scope>
</reference>